<accession>A0A518BPL4</accession>
<reference evidence="8 9" key="1">
    <citation type="submission" date="2019-02" db="EMBL/GenBank/DDBJ databases">
        <title>Deep-cultivation of Planctomycetes and their phenomic and genomic characterization uncovers novel biology.</title>
        <authorList>
            <person name="Wiegand S."/>
            <person name="Jogler M."/>
            <person name="Boedeker C."/>
            <person name="Pinto D."/>
            <person name="Vollmers J."/>
            <person name="Rivas-Marin E."/>
            <person name="Kohn T."/>
            <person name="Peeters S.H."/>
            <person name="Heuer A."/>
            <person name="Rast P."/>
            <person name="Oberbeckmann S."/>
            <person name="Bunk B."/>
            <person name="Jeske O."/>
            <person name="Meyerdierks A."/>
            <person name="Storesund J.E."/>
            <person name="Kallscheuer N."/>
            <person name="Luecker S."/>
            <person name="Lage O.M."/>
            <person name="Pohl T."/>
            <person name="Merkel B.J."/>
            <person name="Hornburger P."/>
            <person name="Mueller R.-W."/>
            <person name="Bruemmer F."/>
            <person name="Labrenz M."/>
            <person name="Spormann A.M."/>
            <person name="Op den Camp H."/>
            <person name="Overmann J."/>
            <person name="Amann R."/>
            <person name="Jetten M.S.M."/>
            <person name="Mascher T."/>
            <person name="Medema M.H."/>
            <person name="Devos D.P."/>
            <person name="Kaster A.-K."/>
            <person name="Ovreas L."/>
            <person name="Rohde M."/>
            <person name="Galperin M.Y."/>
            <person name="Jogler C."/>
        </authorList>
    </citation>
    <scope>NUCLEOTIDE SEQUENCE [LARGE SCALE GENOMIC DNA]</scope>
    <source>
        <strain evidence="8 9">Pla133</strain>
    </source>
</reference>
<keyword evidence="2" id="KW-0949">S-adenosyl-L-methionine</keyword>
<sequence>MRVLFVYPNLYTQMGFNHGLASLSASLKAAGHETRLVNLNENLPPVPSDDELWDLVCDWQPGLIGFSCLTQQYAEGLRLARLLRERAAAQSVLLPPLVVGGIHPSMVPAEVMADGVWDHVGVGECEDSLVELARRVEAGESPDDVRNFLSWKGGVRPTGGAPEPEAWVHNPVGEFPDLETLPMPDYGLFDTARITAQKHGWFGLMTSRGCPYRCTYCLNHKIIDRYRAELGRPVPRLNFFRFRPPGLMVEEIRWVLEQYPDVGTFILDDDLFTQNPDHAIAFCEAYVAAGFDVPFVVNSHVKQLDPRVAQALAKAGCRILKLGIEAGAVRVRKEVLKRNMSDADILETIKSAEGFGLHTSGFVMTGLPGETREERWATVELLAASGIGRFRTSLFFPFPGTESYRLSLEGGYIDADKVASLTDFTSSSALDFGADENLFIDKLATCMPWFVNSRMAGNPAAARYAPLVERVLALDARQWEAFKPSVREVDSEHSKAATAAQELHYAIRYNAFMGVRSDFFLAEEHGIEWLTAAAKPVPERLRELALAAAANEVC</sequence>
<dbReference type="PANTHER" id="PTHR43409">
    <property type="entry name" value="ANAEROBIC MAGNESIUM-PROTOPORPHYRIN IX MONOMETHYL ESTER CYCLASE-RELATED"/>
    <property type="match status" value="1"/>
</dbReference>
<dbReference type="CDD" id="cd01335">
    <property type="entry name" value="Radical_SAM"/>
    <property type="match status" value="1"/>
</dbReference>
<dbReference type="InterPro" id="IPR023404">
    <property type="entry name" value="rSAM_horseshoe"/>
</dbReference>
<evidence type="ECO:0000256" key="3">
    <source>
        <dbReference type="ARBA" id="ARBA00022723"/>
    </source>
</evidence>
<dbReference type="SFLD" id="SFLDG01123">
    <property type="entry name" value="methyltransferase_(Class_B)"/>
    <property type="match status" value="1"/>
</dbReference>
<feature type="domain" description="Radical SAM core" evidence="7">
    <location>
        <begin position="196"/>
        <end position="435"/>
    </location>
</feature>
<dbReference type="AlphaFoldDB" id="A0A518BPL4"/>
<dbReference type="InterPro" id="IPR006638">
    <property type="entry name" value="Elp3/MiaA/NifB-like_rSAM"/>
</dbReference>
<dbReference type="InterPro" id="IPR034466">
    <property type="entry name" value="Methyltransferase_Class_B"/>
</dbReference>
<evidence type="ECO:0000313" key="9">
    <source>
        <dbReference type="Proteomes" id="UP000316921"/>
    </source>
</evidence>
<dbReference type="KEGG" id="pbap:Pla133_40390"/>
<name>A0A518BPL4_9BACT</name>
<comment type="cofactor">
    <cofactor evidence="1">
        <name>[4Fe-4S] cluster</name>
        <dbReference type="ChEBI" id="CHEBI:49883"/>
    </cofactor>
</comment>
<dbReference type="InterPro" id="IPR006158">
    <property type="entry name" value="Cobalamin-bd"/>
</dbReference>
<evidence type="ECO:0000259" key="7">
    <source>
        <dbReference type="PROSITE" id="PS51918"/>
    </source>
</evidence>
<evidence type="ECO:0000256" key="4">
    <source>
        <dbReference type="ARBA" id="ARBA00023004"/>
    </source>
</evidence>
<organism evidence="8 9">
    <name type="scientific">Engelhardtia mirabilis</name>
    <dbReference type="NCBI Taxonomy" id="2528011"/>
    <lineage>
        <taxon>Bacteria</taxon>
        <taxon>Pseudomonadati</taxon>
        <taxon>Planctomycetota</taxon>
        <taxon>Planctomycetia</taxon>
        <taxon>Planctomycetia incertae sedis</taxon>
        <taxon>Engelhardtia</taxon>
    </lineage>
</organism>
<keyword evidence="4" id="KW-0408">Iron</keyword>
<dbReference type="PROSITE" id="PS51918">
    <property type="entry name" value="RADICAL_SAM"/>
    <property type="match status" value="1"/>
</dbReference>
<dbReference type="GO" id="GO:0005829">
    <property type="term" value="C:cytosol"/>
    <property type="evidence" value="ECO:0007669"/>
    <property type="project" value="TreeGrafter"/>
</dbReference>
<dbReference type="SMART" id="SM00729">
    <property type="entry name" value="Elp3"/>
    <property type="match status" value="1"/>
</dbReference>
<evidence type="ECO:0000256" key="5">
    <source>
        <dbReference type="ARBA" id="ARBA00023014"/>
    </source>
</evidence>
<dbReference type="GO" id="GO:0031419">
    <property type="term" value="F:cobalamin binding"/>
    <property type="evidence" value="ECO:0007669"/>
    <property type="project" value="InterPro"/>
</dbReference>
<dbReference type="InterPro" id="IPR051198">
    <property type="entry name" value="BchE-like"/>
</dbReference>
<dbReference type="InterPro" id="IPR058240">
    <property type="entry name" value="rSAM_sf"/>
</dbReference>
<evidence type="ECO:0000259" key="6">
    <source>
        <dbReference type="PROSITE" id="PS51332"/>
    </source>
</evidence>
<dbReference type="SFLD" id="SFLDG01082">
    <property type="entry name" value="B12-binding_domain_containing"/>
    <property type="match status" value="1"/>
</dbReference>
<evidence type="ECO:0000313" key="8">
    <source>
        <dbReference type="EMBL" id="QDU68924.1"/>
    </source>
</evidence>
<dbReference type="SUPFAM" id="SSF52242">
    <property type="entry name" value="Cobalamin (vitamin B12)-binding domain"/>
    <property type="match status" value="1"/>
</dbReference>
<evidence type="ECO:0000256" key="1">
    <source>
        <dbReference type="ARBA" id="ARBA00001966"/>
    </source>
</evidence>
<gene>
    <name evidence="8" type="ORF">Pla133_40390</name>
</gene>
<dbReference type="Pfam" id="PF02310">
    <property type="entry name" value="B12-binding"/>
    <property type="match status" value="1"/>
</dbReference>
<dbReference type="PANTHER" id="PTHR43409:SF16">
    <property type="entry name" value="SLR0320 PROTEIN"/>
    <property type="match status" value="1"/>
</dbReference>
<dbReference type="InterPro" id="IPR007197">
    <property type="entry name" value="rSAM"/>
</dbReference>
<dbReference type="Gene3D" id="3.40.50.280">
    <property type="entry name" value="Cobalamin-binding domain"/>
    <property type="match status" value="1"/>
</dbReference>
<evidence type="ECO:0000256" key="2">
    <source>
        <dbReference type="ARBA" id="ARBA00022691"/>
    </source>
</evidence>
<proteinExistence type="predicted"/>
<dbReference type="GO" id="GO:0051539">
    <property type="term" value="F:4 iron, 4 sulfur cluster binding"/>
    <property type="evidence" value="ECO:0007669"/>
    <property type="project" value="UniProtKB-KW"/>
</dbReference>
<dbReference type="EMBL" id="CP036287">
    <property type="protein sequence ID" value="QDU68924.1"/>
    <property type="molecule type" value="Genomic_DNA"/>
</dbReference>
<feature type="domain" description="B12-binding" evidence="6">
    <location>
        <begin position="1"/>
        <end position="143"/>
    </location>
</feature>
<dbReference type="InterPro" id="IPR036724">
    <property type="entry name" value="Cobalamin-bd_sf"/>
</dbReference>
<dbReference type="RefSeq" id="WP_145068353.1">
    <property type="nucleotide sequence ID" value="NZ_CP036287.1"/>
</dbReference>
<keyword evidence="3" id="KW-0479">Metal-binding</keyword>
<dbReference type="SUPFAM" id="SSF102114">
    <property type="entry name" value="Radical SAM enzymes"/>
    <property type="match status" value="1"/>
</dbReference>
<keyword evidence="9" id="KW-1185">Reference proteome</keyword>
<dbReference type="Gene3D" id="3.80.30.20">
    <property type="entry name" value="tm_1862 like domain"/>
    <property type="match status" value="1"/>
</dbReference>
<protein>
    <submittedName>
        <fullName evidence="8">Radical SAM superfamily protein</fullName>
    </submittedName>
</protein>
<dbReference type="GO" id="GO:0046872">
    <property type="term" value="F:metal ion binding"/>
    <property type="evidence" value="ECO:0007669"/>
    <property type="project" value="UniProtKB-KW"/>
</dbReference>
<dbReference type="Proteomes" id="UP000316921">
    <property type="component" value="Chromosome"/>
</dbReference>
<dbReference type="GO" id="GO:0003824">
    <property type="term" value="F:catalytic activity"/>
    <property type="evidence" value="ECO:0007669"/>
    <property type="project" value="InterPro"/>
</dbReference>
<dbReference type="SFLD" id="SFLDS00029">
    <property type="entry name" value="Radical_SAM"/>
    <property type="match status" value="1"/>
</dbReference>
<dbReference type="PROSITE" id="PS51332">
    <property type="entry name" value="B12_BINDING"/>
    <property type="match status" value="1"/>
</dbReference>
<keyword evidence="5" id="KW-0411">Iron-sulfur</keyword>
<dbReference type="Pfam" id="PF04055">
    <property type="entry name" value="Radical_SAM"/>
    <property type="match status" value="1"/>
</dbReference>